<keyword evidence="2" id="KW-0808">Transferase</keyword>
<dbReference type="PANTHER" id="PTHR13754">
    <property type="entry name" value="METALLO-BETA-LACTAMASE SUPERFAMILY PROTEIN"/>
    <property type="match status" value="1"/>
</dbReference>
<name>A0A846QEF5_9BACT</name>
<dbReference type="InterPro" id="IPR036866">
    <property type="entry name" value="RibonucZ/Hydroxyglut_hydro"/>
</dbReference>
<proteinExistence type="predicted"/>
<protein>
    <submittedName>
        <fullName evidence="2">7, 8-dihydropterin-6-yl-methyl-4-(Beta-D-ribofuranosyl)aminobenzene 5'-phosphate synthase</fullName>
        <ecNumber evidence="2">2.5.1.105</ecNumber>
    </submittedName>
</protein>
<reference evidence="2 3" key="1">
    <citation type="submission" date="2020-03" db="EMBL/GenBank/DDBJ databases">
        <title>Genomic Encyclopedia of Type Strains, Phase IV (KMG-IV): sequencing the most valuable type-strain genomes for metagenomic binning, comparative biology and taxonomic classification.</title>
        <authorList>
            <person name="Goeker M."/>
        </authorList>
    </citation>
    <scope>NUCLEOTIDE SEQUENCE [LARGE SCALE GENOMIC DNA]</scope>
    <source>
        <strain evidence="2 3">DSM 24233</strain>
    </source>
</reference>
<dbReference type="InterPro" id="IPR001279">
    <property type="entry name" value="Metallo-B-lactamas"/>
</dbReference>
<organism evidence="2 3">
    <name type="scientific">Desulfobaculum xiamenense</name>
    <dbReference type="NCBI Taxonomy" id="995050"/>
    <lineage>
        <taxon>Bacteria</taxon>
        <taxon>Pseudomonadati</taxon>
        <taxon>Thermodesulfobacteriota</taxon>
        <taxon>Desulfovibrionia</taxon>
        <taxon>Desulfovibrionales</taxon>
        <taxon>Desulfovibrionaceae</taxon>
        <taxon>Desulfobaculum</taxon>
    </lineage>
</organism>
<dbReference type="CDD" id="cd07713">
    <property type="entry name" value="DHPS-like_MBL-fold"/>
    <property type="match status" value="1"/>
</dbReference>
<evidence type="ECO:0000313" key="3">
    <source>
        <dbReference type="Proteomes" id="UP000580856"/>
    </source>
</evidence>
<dbReference type="Proteomes" id="UP000580856">
    <property type="component" value="Unassembled WGS sequence"/>
</dbReference>
<feature type="domain" description="Metallo-beta-lactamase" evidence="1">
    <location>
        <begin position="22"/>
        <end position="245"/>
    </location>
</feature>
<comment type="caution">
    <text evidence="2">The sequence shown here is derived from an EMBL/GenBank/DDBJ whole genome shotgun (WGS) entry which is preliminary data.</text>
</comment>
<dbReference type="SMART" id="SM00849">
    <property type="entry name" value="Lactamase_B"/>
    <property type="match status" value="1"/>
</dbReference>
<keyword evidence="3" id="KW-1185">Reference proteome</keyword>
<accession>A0A846QEF5</accession>
<dbReference type="PANTHER" id="PTHR13754:SF13">
    <property type="entry name" value="METALLO-BETA-LACTAMASE SUPERFAMILY PROTEIN (AFU_ORTHOLOGUE AFUA_3G07630)"/>
    <property type="match status" value="1"/>
</dbReference>
<evidence type="ECO:0000259" key="1">
    <source>
        <dbReference type="SMART" id="SM00849"/>
    </source>
</evidence>
<dbReference type="Pfam" id="PF00753">
    <property type="entry name" value="Lactamase_B"/>
    <property type="match status" value="1"/>
</dbReference>
<dbReference type="InterPro" id="IPR041712">
    <property type="entry name" value="DHPS-like_MBL-fold"/>
</dbReference>
<dbReference type="AlphaFoldDB" id="A0A846QEF5"/>
<dbReference type="RefSeq" id="WP_167939859.1">
    <property type="nucleotide sequence ID" value="NZ_JAATJA010000001.1"/>
</dbReference>
<sequence>MSISISILVDNTSLNPTLKHEHGFSCAVGLANGNLWLWDSGATSAFLDNAAIMGVNPVRATGMALSHGHWDHAGGIAPLLRYGFTAPIHAHPEYRRDRYDLEEGKAPRFIGIPELPAGTPTPDMRSLTDGQTLDHGLTAITDIVRTPGLFEAIDGFYRDPQGKEQDHVPDDACLVLDTASGMVLLLGCCHSGVANTLNHLRETRGIDRLHTVVGGTHLMDATQDAIRESANALEAFHVEHVYPAHCSGERGLKGLSELLPGRVHAAGSGLRLEF</sequence>
<dbReference type="InterPro" id="IPR052926">
    <property type="entry name" value="Metallo-beta-lactamase_dom"/>
</dbReference>
<dbReference type="SUPFAM" id="SSF56281">
    <property type="entry name" value="Metallo-hydrolase/oxidoreductase"/>
    <property type="match status" value="1"/>
</dbReference>
<dbReference type="Gene3D" id="3.60.15.10">
    <property type="entry name" value="Ribonuclease Z/Hydroxyacylglutathione hydrolase-like"/>
    <property type="match status" value="1"/>
</dbReference>
<gene>
    <name evidence="2" type="ORF">GGQ74_000388</name>
</gene>
<dbReference type="EMBL" id="JAATJA010000001">
    <property type="protein sequence ID" value="NJB66748.1"/>
    <property type="molecule type" value="Genomic_DNA"/>
</dbReference>
<evidence type="ECO:0000313" key="2">
    <source>
        <dbReference type="EMBL" id="NJB66748.1"/>
    </source>
</evidence>
<dbReference type="GO" id="GO:0102041">
    <property type="term" value="F:7,8-dihydropterin-6-yl-methyl-4-(beta-D-ribofuranosyl)aminobenzene 5'-phosphate synthase"/>
    <property type="evidence" value="ECO:0007669"/>
    <property type="project" value="UniProtKB-EC"/>
</dbReference>
<dbReference type="EC" id="2.5.1.105" evidence="2"/>